<organism evidence="9 10">
    <name type="scientific">Corynebacterium durum F0235</name>
    <dbReference type="NCBI Taxonomy" id="1035195"/>
    <lineage>
        <taxon>Bacteria</taxon>
        <taxon>Bacillati</taxon>
        <taxon>Actinomycetota</taxon>
        <taxon>Actinomycetes</taxon>
        <taxon>Mycobacteriales</taxon>
        <taxon>Corynebacteriaceae</taxon>
        <taxon>Corynebacterium</taxon>
    </lineage>
</organism>
<evidence type="ECO:0000256" key="5">
    <source>
        <dbReference type="PIRSR" id="PIRSR001430-1"/>
    </source>
</evidence>
<comment type="catalytic activity">
    <reaction evidence="4 7">
        <text>uridine(38/39/40) in tRNA = pseudouridine(38/39/40) in tRNA</text>
        <dbReference type="Rhea" id="RHEA:22376"/>
        <dbReference type="Rhea" id="RHEA-COMP:10085"/>
        <dbReference type="Rhea" id="RHEA-COMP:10087"/>
        <dbReference type="ChEBI" id="CHEBI:65314"/>
        <dbReference type="ChEBI" id="CHEBI:65315"/>
        <dbReference type="EC" id="5.4.99.12"/>
    </reaction>
</comment>
<dbReference type="PIRSF" id="PIRSF001430">
    <property type="entry name" value="tRNA_psdUrid_synth"/>
    <property type="match status" value="1"/>
</dbReference>
<keyword evidence="3 4" id="KW-0413">Isomerase</keyword>
<comment type="caution">
    <text evidence="9">The sequence shown here is derived from an EMBL/GenBank/DDBJ whole genome shotgun (WGS) entry which is preliminary data.</text>
</comment>
<dbReference type="HAMAP" id="MF_00171">
    <property type="entry name" value="TruA"/>
    <property type="match status" value="1"/>
</dbReference>
<accession>L1M904</accession>
<dbReference type="eggNOG" id="COG0101">
    <property type="taxonomic scope" value="Bacteria"/>
</dbReference>
<evidence type="ECO:0000256" key="7">
    <source>
        <dbReference type="RuleBase" id="RU003792"/>
    </source>
</evidence>
<evidence type="ECO:0000313" key="9">
    <source>
        <dbReference type="EMBL" id="EKX87530.1"/>
    </source>
</evidence>
<dbReference type="FunFam" id="3.30.70.580:FF:000008">
    <property type="entry name" value="tRNA pseudouridine synthase A"/>
    <property type="match status" value="1"/>
</dbReference>
<evidence type="ECO:0000256" key="1">
    <source>
        <dbReference type="ARBA" id="ARBA00009375"/>
    </source>
</evidence>
<dbReference type="InterPro" id="IPR020103">
    <property type="entry name" value="PsdUridine_synth_cat_dom_sf"/>
</dbReference>
<dbReference type="InterPro" id="IPR001406">
    <property type="entry name" value="PsdUridine_synth_TruA"/>
</dbReference>
<evidence type="ECO:0000259" key="8">
    <source>
        <dbReference type="Pfam" id="PF01416"/>
    </source>
</evidence>
<dbReference type="NCBIfam" id="TIGR00071">
    <property type="entry name" value="hisT_truA"/>
    <property type="match status" value="1"/>
</dbReference>
<gene>
    <name evidence="4" type="primary">truA</name>
    <name evidence="9" type="ORF">HMPREF9997_02856</name>
</gene>
<dbReference type="EC" id="5.4.99.12" evidence="4"/>
<comment type="similarity">
    <text evidence="1 4 7">Belongs to the tRNA pseudouridine synthase TruA family.</text>
</comment>
<evidence type="ECO:0000256" key="3">
    <source>
        <dbReference type="ARBA" id="ARBA00023235"/>
    </source>
</evidence>
<dbReference type="Pfam" id="PF01416">
    <property type="entry name" value="PseudoU_synth_1"/>
    <property type="match status" value="1"/>
</dbReference>
<dbReference type="GO" id="GO:0160147">
    <property type="term" value="F:tRNA pseudouridine(38-40) synthase activity"/>
    <property type="evidence" value="ECO:0007669"/>
    <property type="project" value="UniProtKB-EC"/>
</dbReference>
<dbReference type="Proteomes" id="UP000010445">
    <property type="component" value="Unassembled WGS sequence"/>
</dbReference>
<dbReference type="Gene3D" id="3.30.70.660">
    <property type="entry name" value="Pseudouridine synthase I, catalytic domain, C-terminal subdomain"/>
    <property type="match status" value="1"/>
</dbReference>
<evidence type="ECO:0000256" key="2">
    <source>
        <dbReference type="ARBA" id="ARBA00022694"/>
    </source>
</evidence>
<feature type="domain" description="Pseudouridine synthase I TruA alpha/beta" evidence="8">
    <location>
        <begin position="153"/>
        <end position="258"/>
    </location>
</feature>
<sequence length="278" mass="30302">MARLRLDVAYDGTDFHGWASQDGLRTVQGVLEDALSMILRVPTPLTVAGRTDAGVHASGQVAHVDVPIASLDTRSIGGDPTRMVRRLARLLPEDIRVQDCTFAPAGFDARFSALRRHYTYRITTHPGGALPTRTRDTATWPKPVDMAAMQESANYLVGLHDFAAFCKARPNSTTVRDLQSFTWHDVSTGAEPQLYEAHVTADAFCWSMVRSLVGACLAVGEGRRQATFAELLLAEKQRSSLVPVAAAKGLTLVGVDYPADDQLAGRALLTRNMRDTRV</sequence>
<reference evidence="9 10" key="1">
    <citation type="submission" date="2012-05" db="EMBL/GenBank/DDBJ databases">
        <authorList>
            <person name="Weinstock G."/>
            <person name="Sodergren E."/>
            <person name="Lobos E.A."/>
            <person name="Fulton L."/>
            <person name="Fulton R."/>
            <person name="Courtney L."/>
            <person name="Fronick C."/>
            <person name="O'Laughlin M."/>
            <person name="Godfrey J."/>
            <person name="Wilson R.M."/>
            <person name="Miner T."/>
            <person name="Farmer C."/>
            <person name="Delehaunty K."/>
            <person name="Cordes M."/>
            <person name="Minx P."/>
            <person name="Tomlinson C."/>
            <person name="Chen J."/>
            <person name="Wollam A."/>
            <person name="Pepin K.H."/>
            <person name="Bhonagiri V."/>
            <person name="Zhang X."/>
            <person name="Suruliraj S."/>
            <person name="Warren W."/>
            <person name="Mitreva M."/>
            <person name="Mardis E.R."/>
            <person name="Wilson R.K."/>
        </authorList>
    </citation>
    <scope>NUCLEOTIDE SEQUENCE [LARGE SCALE GENOMIC DNA]</scope>
    <source>
        <strain evidence="9 10">F0235</strain>
    </source>
</reference>
<dbReference type="InterPro" id="IPR020095">
    <property type="entry name" value="PsdUridine_synth_TruA_C"/>
</dbReference>
<dbReference type="InterPro" id="IPR020097">
    <property type="entry name" value="PsdUridine_synth_TruA_a/b_dom"/>
</dbReference>
<comment type="caution">
    <text evidence="4">Lacks conserved residue(s) required for the propagation of feature annotation.</text>
</comment>
<protein>
    <recommendedName>
        <fullName evidence="4">tRNA pseudouridine synthase A</fullName>
        <ecNumber evidence="4">5.4.99.12</ecNumber>
    </recommendedName>
    <alternativeName>
        <fullName evidence="4">tRNA pseudouridine(38-40) synthase</fullName>
    </alternativeName>
    <alternativeName>
        <fullName evidence="4">tRNA pseudouridylate synthase I</fullName>
    </alternativeName>
    <alternativeName>
        <fullName evidence="4">tRNA-uridine isomerase I</fullName>
    </alternativeName>
</protein>
<dbReference type="SUPFAM" id="SSF55120">
    <property type="entry name" value="Pseudouridine synthase"/>
    <property type="match status" value="1"/>
</dbReference>
<keyword evidence="10" id="KW-1185">Reference proteome</keyword>
<dbReference type="OrthoDB" id="9811823at2"/>
<dbReference type="AlphaFoldDB" id="L1M904"/>
<dbReference type="PANTHER" id="PTHR11142">
    <property type="entry name" value="PSEUDOURIDYLATE SYNTHASE"/>
    <property type="match status" value="1"/>
</dbReference>
<evidence type="ECO:0000313" key="10">
    <source>
        <dbReference type="Proteomes" id="UP000010445"/>
    </source>
</evidence>
<dbReference type="GO" id="GO:0031119">
    <property type="term" value="P:tRNA pseudouridine synthesis"/>
    <property type="evidence" value="ECO:0007669"/>
    <property type="project" value="UniProtKB-UniRule"/>
</dbReference>
<dbReference type="EMBL" id="AMEM01000044">
    <property type="protein sequence ID" value="EKX87530.1"/>
    <property type="molecule type" value="Genomic_DNA"/>
</dbReference>
<dbReference type="GO" id="GO:0003723">
    <property type="term" value="F:RNA binding"/>
    <property type="evidence" value="ECO:0007669"/>
    <property type="project" value="InterPro"/>
</dbReference>
<dbReference type="PATRIC" id="fig|1035195.3.peg.2562"/>
<name>L1M904_9CORY</name>
<dbReference type="PANTHER" id="PTHR11142:SF0">
    <property type="entry name" value="TRNA PSEUDOURIDINE SYNTHASE-LIKE 1"/>
    <property type="match status" value="1"/>
</dbReference>
<dbReference type="Gene3D" id="3.30.70.580">
    <property type="entry name" value="Pseudouridine synthase I, catalytic domain, N-terminal subdomain"/>
    <property type="match status" value="1"/>
</dbReference>
<feature type="active site" description="Nucleophile" evidence="4 5">
    <location>
        <position position="52"/>
    </location>
</feature>
<dbReference type="HOGENOM" id="CLU_014673_0_2_11"/>
<dbReference type="CDD" id="cd02570">
    <property type="entry name" value="PseudoU_synth_EcTruA"/>
    <property type="match status" value="1"/>
</dbReference>
<evidence type="ECO:0000256" key="4">
    <source>
        <dbReference type="HAMAP-Rule" id="MF_00171"/>
    </source>
</evidence>
<dbReference type="STRING" id="1035195.HMPREF9997_02856"/>
<keyword evidence="2 4" id="KW-0819">tRNA processing</keyword>
<dbReference type="RefSeq" id="WP_006062659.1">
    <property type="nucleotide sequence ID" value="NZ_KB290826.1"/>
</dbReference>
<comment type="subunit">
    <text evidence="4">Homodimer.</text>
</comment>
<proteinExistence type="inferred from homology"/>
<feature type="binding site" evidence="4 6">
    <location>
        <position position="118"/>
    </location>
    <ligand>
        <name>substrate</name>
    </ligand>
</feature>
<comment type="function">
    <text evidence="4">Formation of pseudouridine at positions 38, 39 and 40 in the anticodon stem and loop of transfer RNAs.</text>
</comment>
<dbReference type="InterPro" id="IPR020094">
    <property type="entry name" value="TruA/RsuA/RluB/E/F_N"/>
</dbReference>
<evidence type="ECO:0000256" key="6">
    <source>
        <dbReference type="PIRSR" id="PIRSR001430-2"/>
    </source>
</evidence>